<feature type="transmembrane region" description="Helical" evidence="9">
    <location>
        <begin position="93"/>
        <end position="118"/>
    </location>
</feature>
<dbReference type="HOGENOM" id="CLU_028518_1_1_5"/>
<keyword evidence="5" id="KW-0571">Peptide transport</keyword>
<dbReference type="InterPro" id="IPR035906">
    <property type="entry name" value="MetI-like_sf"/>
</dbReference>
<dbReference type="InterPro" id="IPR025966">
    <property type="entry name" value="OppC_N"/>
</dbReference>
<comment type="similarity">
    <text evidence="9">Belongs to the binding-protein-dependent transport system permease family.</text>
</comment>
<gene>
    <name evidence="11" type="ORF">Salmuc_01604</name>
</gene>
<dbReference type="Proteomes" id="UP000015347">
    <property type="component" value="Unassembled WGS sequence"/>
</dbReference>
<feature type="transmembrane region" description="Helical" evidence="9">
    <location>
        <begin position="32"/>
        <end position="53"/>
    </location>
</feature>
<dbReference type="InterPro" id="IPR050366">
    <property type="entry name" value="BP-dependent_transpt_permease"/>
</dbReference>
<feature type="transmembrane region" description="Helical" evidence="9">
    <location>
        <begin position="138"/>
        <end position="164"/>
    </location>
</feature>
<dbReference type="GO" id="GO:0015031">
    <property type="term" value="P:protein transport"/>
    <property type="evidence" value="ECO:0007669"/>
    <property type="project" value="UniProtKB-KW"/>
</dbReference>
<proteinExistence type="inferred from homology"/>
<accession>S9Q2R6</accession>
<evidence type="ECO:0000256" key="2">
    <source>
        <dbReference type="ARBA" id="ARBA00022448"/>
    </source>
</evidence>
<sequence length="293" mass="31892">MTDTAQTYEAEIPAKRRSRFTATLAHDRKAQVGLAVLLLFAFAAVFAPWLAPFDPNAMTMDMMSGLSWTHPLGTDDLGRDLFSRILHGTQVSLLIGVSTVLIALVIGIALGLVAGYFGGWVDQIVMRYIDLQWAFPNFIIAVYLVAVFGTGLLNVIVALSLAFIDDFARIVRSMTLSLREEQYVDAARTLGFSKARILFIHILPNAVAPIIVQATVSVSYAILGEASLSFLGLGVDAYTPTWGLILADGRGFITQAWWLGVFPGLAIMLVVLAINFVGDWLRDALDVRQAVEG</sequence>
<dbReference type="STRING" id="1123237.Salmuc_01604"/>
<evidence type="ECO:0000256" key="4">
    <source>
        <dbReference type="ARBA" id="ARBA00022692"/>
    </source>
</evidence>
<dbReference type="AlphaFoldDB" id="S9Q2R6"/>
<protein>
    <submittedName>
        <fullName evidence="11">Dipeptide transport system permease protein DppC</fullName>
    </submittedName>
</protein>
<keyword evidence="4 9" id="KW-0812">Transmembrane</keyword>
<dbReference type="PANTHER" id="PTHR43386:SF1">
    <property type="entry name" value="D,D-DIPEPTIDE TRANSPORT SYSTEM PERMEASE PROTEIN DDPC-RELATED"/>
    <property type="match status" value="1"/>
</dbReference>
<name>S9Q2R6_9RHOB</name>
<dbReference type="Pfam" id="PF12911">
    <property type="entry name" value="OppC_N"/>
    <property type="match status" value="1"/>
</dbReference>
<evidence type="ECO:0000256" key="7">
    <source>
        <dbReference type="ARBA" id="ARBA00022989"/>
    </source>
</evidence>
<evidence type="ECO:0000256" key="9">
    <source>
        <dbReference type="RuleBase" id="RU363032"/>
    </source>
</evidence>
<reference evidence="12" key="1">
    <citation type="journal article" date="2014" name="Stand. Genomic Sci.">
        <title>Genome sequence of the exopolysaccharide-producing Salipiger mucosus type strain (DSM 16094(T)), a moderately halophilic member of the Roseobacter clade.</title>
        <authorList>
            <person name="Riedel T."/>
            <person name="Spring S."/>
            <person name="Fiebig A."/>
            <person name="Petersen J."/>
            <person name="Kyrpides N.C."/>
            <person name="Goker M."/>
            <person name="Klenk H.P."/>
        </authorList>
    </citation>
    <scope>NUCLEOTIDE SEQUENCE [LARGE SCALE GENOMIC DNA]</scope>
    <source>
        <strain evidence="12">DSM 16094</strain>
    </source>
</reference>
<dbReference type="InterPro" id="IPR000515">
    <property type="entry name" value="MetI-like"/>
</dbReference>
<evidence type="ECO:0000256" key="6">
    <source>
        <dbReference type="ARBA" id="ARBA00022927"/>
    </source>
</evidence>
<dbReference type="PANTHER" id="PTHR43386">
    <property type="entry name" value="OLIGOPEPTIDE TRANSPORT SYSTEM PERMEASE PROTEIN APPC"/>
    <property type="match status" value="1"/>
</dbReference>
<evidence type="ECO:0000256" key="5">
    <source>
        <dbReference type="ARBA" id="ARBA00022856"/>
    </source>
</evidence>
<dbReference type="RefSeq" id="WP_020043021.1">
    <property type="nucleotide sequence ID" value="NZ_KE557293.1"/>
</dbReference>
<feature type="domain" description="ABC transmembrane type-1" evidence="10">
    <location>
        <begin position="89"/>
        <end position="278"/>
    </location>
</feature>
<keyword evidence="3" id="KW-1003">Cell membrane</keyword>
<dbReference type="PROSITE" id="PS50928">
    <property type="entry name" value="ABC_TM1"/>
    <property type="match status" value="1"/>
</dbReference>
<dbReference type="Gene3D" id="1.10.3720.10">
    <property type="entry name" value="MetI-like"/>
    <property type="match status" value="1"/>
</dbReference>
<evidence type="ECO:0000259" key="10">
    <source>
        <dbReference type="PROSITE" id="PS50928"/>
    </source>
</evidence>
<keyword evidence="7 9" id="KW-1133">Transmembrane helix</keyword>
<feature type="transmembrane region" description="Helical" evidence="9">
    <location>
        <begin position="256"/>
        <end position="278"/>
    </location>
</feature>
<evidence type="ECO:0000256" key="8">
    <source>
        <dbReference type="ARBA" id="ARBA00023136"/>
    </source>
</evidence>
<keyword evidence="6" id="KW-0653">Protein transport</keyword>
<evidence type="ECO:0000313" key="11">
    <source>
        <dbReference type="EMBL" id="EPX75571.1"/>
    </source>
</evidence>
<dbReference type="eggNOG" id="COG1173">
    <property type="taxonomic scope" value="Bacteria"/>
</dbReference>
<comment type="subcellular location">
    <subcellularLocation>
        <location evidence="1 9">Cell membrane</location>
        <topology evidence="1 9">Multi-pass membrane protein</topology>
    </subcellularLocation>
</comment>
<dbReference type="OrthoDB" id="9766870at2"/>
<dbReference type="GO" id="GO:0055085">
    <property type="term" value="P:transmembrane transport"/>
    <property type="evidence" value="ECO:0007669"/>
    <property type="project" value="InterPro"/>
</dbReference>
<evidence type="ECO:0000256" key="3">
    <source>
        <dbReference type="ARBA" id="ARBA00022475"/>
    </source>
</evidence>
<dbReference type="CDD" id="cd06261">
    <property type="entry name" value="TM_PBP2"/>
    <property type="match status" value="1"/>
</dbReference>
<evidence type="ECO:0000256" key="1">
    <source>
        <dbReference type="ARBA" id="ARBA00004651"/>
    </source>
</evidence>
<dbReference type="EMBL" id="APVH01000073">
    <property type="protein sequence ID" value="EPX75571.1"/>
    <property type="molecule type" value="Genomic_DNA"/>
</dbReference>
<keyword evidence="8 9" id="KW-0472">Membrane</keyword>
<dbReference type="GO" id="GO:0015833">
    <property type="term" value="P:peptide transport"/>
    <property type="evidence" value="ECO:0007669"/>
    <property type="project" value="UniProtKB-KW"/>
</dbReference>
<feature type="transmembrane region" description="Helical" evidence="9">
    <location>
        <begin position="198"/>
        <end position="223"/>
    </location>
</feature>
<dbReference type="SUPFAM" id="SSF161098">
    <property type="entry name" value="MetI-like"/>
    <property type="match status" value="1"/>
</dbReference>
<comment type="caution">
    <text evidence="11">The sequence shown here is derived from an EMBL/GenBank/DDBJ whole genome shotgun (WGS) entry which is preliminary data.</text>
</comment>
<organism evidence="11 12">
    <name type="scientific">Salipiger mucosus DSM 16094</name>
    <dbReference type="NCBI Taxonomy" id="1123237"/>
    <lineage>
        <taxon>Bacteria</taxon>
        <taxon>Pseudomonadati</taxon>
        <taxon>Pseudomonadota</taxon>
        <taxon>Alphaproteobacteria</taxon>
        <taxon>Rhodobacterales</taxon>
        <taxon>Roseobacteraceae</taxon>
        <taxon>Salipiger</taxon>
    </lineage>
</organism>
<dbReference type="GO" id="GO:0005886">
    <property type="term" value="C:plasma membrane"/>
    <property type="evidence" value="ECO:0007669"/>
    <property type="project" value="UniProtKB-SubCell"/>
</dbReference>
<keyword evidence="2 9" id="KW-0813">Transport</keyword>
<dbReference type="Pfam" id="PF00528">
    <property type="entry name" value="BPD_transp_1"/>
    <property type="match status" value="1"/>
</dbReference>
<evidence type="ECO:0000313" key="12">
    <source>
        <dbReference type="Proteomes" id="UP000015347"/>
    </source>
</evidence>
<keyword evidence="12" id="KW-1185">Reference proteome</keyword>